<dbReference type="Proteomes" id="UP000681425">
    <property type="component" value="Chromosome"/>
</dbReference>
<name>A0A975K315_9SPHN</name>
<dbReference type="AlphaFoldDB" id="A0A975K315"/>
<dbReference type="RefSeq" id="WP_212607901.1">
    <property type="nucleotide sequence ID" value="NZ_CP073910.1"/>
</dbReference>
<proteinExistence type="predicted"/>
<protein>
    <submittedName>
        <fullName evidence="1">Uncharacterized protein</fullName>
    </submittedName>
</protein>
<evidence type="ECO:0000313" key="2">
    <source>
        <dbReference type="Proteomes" id="UP000681425"/>
    </source>
</evidence>
<sequence length="115" mass="13061">MIRAKSGGVYRSEGYGMFTDYAPDFRGDLTIELWRFSGEDDPQEGFGYLEISVHEIVETSSSGTIAIYYRQWFAPDGAPAWGNRRKRVIGSIGSLNALIRRRQMTEVTLMEAEKQ</sequence>
<reference evidence="1" key="1">
    <citation type="submission" date="2021-04" db="EMBL/GenBank/DDBJ databases">
        <title>Isolation of p-tert-butylphenol degrading bacteria Sphingobium phenoxybenzoativorans Tas13 from active sludge.</title>
        <authorList>
            <person name="Li Y."/>
        </authorList>
    </citation>
    <scope>NUCLEOTIDE SEQUENCE</scope>
    <source>
        <strain evidence="1">Tas13</strain>
    </source>
</reference>
<gene>
    <name evidence="1" type="ORF">KFK14_12705</name>
</gene>
<dbReference type="EMBL" id="CP073910">
    <property type="protein sequence ID" value="QUT04006.1"/>
    <property type="molecule type" value="Genomic_DNA"/>
</dbReference>
<organism evidence="1 2">
    <name type="scientific">Sphingobium phenoxybenzoativorans</name>
    <dbReference type="NCBI Taxonomy" id="1592790"/>
    <lineage>
        <taxon>Bacteria</taxon>
        <taxon>Pseudomonadati</taxon>
        <taxon>Pseudomonadota</taxon>
        <taxon>Alphaproteobacteria</taxon>
        <taxon>Sphingomonadales</taxon>
        <taxon>Sphingomonadaceae</taxon>
        <taxon>Sphingobium</taxon>
    </lineage>
</organism>
<evidence type="ECO:0000313" key="1">
    <source>
        <dbReference type="EMBL" id="QUT04006.1"/>
    </source>
</evidence>
<keyword evidence="2" id="KW-1185">Reference proteome</keyword>
<accession>A0A975K315</accession>
<dbReference type="KEGG" id="spph:KFK14_12705"/>